<evidence type="ECO:0000256" key="10">
    <source>
        <dbReference type="ARBA" id="ARBA00012918"/>
    </source>
</evidence>
<dbReference type="PRINTS" id="PR00099">
    <property type="entry name" value="CPSGATASE"/>
</dbReference>
<dbReference type="SMART" id="SM01097">
    <property type="entry name" value="CPSase_sm_chain"/>
    <property type="match status" value="1"/>
</dbReference>
<dbReference type="Pfam" id="PF00185">
    <property type="entry name" value="OTCace"/>
    <property type="match status" value="1"/>
</dbReference>
<dbReference type="GO" id="GO:0005524">
    <property type="term" value="F:ATP binding"/>
    <property type="evidence" value="ECO:0007669"/>
    <property type="project" value="UniProtKB-UniRule"/>
</dbReference>
<dbReference type="FunFam" id="3.40.50.1380:FF:000005">
    <property type="entry name" value="CAD protein-like isoform X1"/>
    <property type="match status" value="1"/>
</dbReference>
<dbReference type="NCBIfam" id="NF009475">
    <property type="entry name" value="PRK12838.1"/>
    <property type="match status" value="1"/>
</dbReference>
<evidence type="ECO:0000256" key="17">
    <source>
        <dbReference type="ARBA" id="ARBA00022723"/>
    </source>
</evidence>
<evidence type="ECO:0000259" key="48">
    <source>
        <dbReference type="PROSITE" id="PS50975"/>
    </source>
</evidence>
<comment type="subunit">
    <text evidence="42">Homohexamer. Interacts with CIPC.</text>
</comment>
<keyword evidence="28" id="KW-0464">Manganese</keyword>
<evidence type="ECO:0000256" key="6">
    <source>
        <dbReference type="ARBA" id="ARBA00004880"/>
    </source>
</evidence>
<comment type="catalytic activity">
    <reaction evidence="36">
        <text>hydrogencarbonate + NH4(+) + 2 ATP = carbamoyl phosphate + 2 ADP + phosphate + 2 H(+)</text>
        <dbReference type="Rhea" id="RHEA:18029"/>
        <dbReference type="ChEBI" id="CHEBI:15378"/>
        <dbReference type="ChEBI" id="CHEBI:17544"/>
        <dbReference type="ChEBI" id="CHEBI:28938"/>
        <dbReference type="ChEBI" id="CHEBI:30616"/>
        <dbReference type="ChEBI" id="CHEBI:43474"/>
        <dbReference type="ChEBI" id="CHEBI:58228"/>
        <dbReference type="ChEBI" id="CHEBI:456216"/>
        <dbReference type="EC" id="6.3.4.16"/>
    </reaction>
</comment>
<dbReference type="InterPro" id="IPR006130">
    <property type="entry name" value="Asp/Orn_carbamoylTrfase"/>
</dbReference>
<evidence type="ECO:0000256" key="5">
    <source>
        <dbReference type="ARBA" id="ARBA00004852"/>
    </source>
</evidence>
<evidence type="ECO:0000256" key="13">
    <source>
        <dbReference type="ARBA" id="ARBA00022533"/>
    </source>
</evidence>
<dbReference type="GO" id="GO:0004151">
    <property type="term" value="F:dihydroorotase activity"/>
    <property type="evidence" value="ECO:0007669"/>
    <property type="project" value="UniProtKB-EC"/>
</dbReference>
<dbReference type="SUPFAM" id="SSF51556">
    <property type="entry name" value="Metallo-dependent hydrolases"/>
    <property type="match status" value="1"/>
</dbReference>
<feature type="domain" description="ATP-grasp" evidence="48">
    <location>
        <begin position="846"/>
        <end position="1038"/>
    </location>
</feature>
<keyword evidence="47" id="KW-1133">Transmembrane helix</keyword>
<accession>A0AAN8L0F0</accession>
<dbReference type="Pfam" id="PF25596">
    <property type="entry name" value="CPSase_L_D1"/>
    <property type="match status" value="2"/>
</dbReference>
<keyword evidence="23" id="KW-0460">Magnesium</keyword>
<dbReference type="Gene3D" id="3.50.30.20">
    <property type="entry name" value="Carbamoyl-phosphate synthase small subunit, N-terminal domain"/>
    <property type="match status" value="1"/>
</dbReference>
<dbReference type="EC" id="3.5.2.3" evidence="9"/>
<dbReference type="PROSITE" id="PS50975">
    <property type="entry name" value="ATP_GRASP"/>
    <property type="match status" value="2"/>
</dbReference>
<dbReference type="FunFam" id="3.40.50.1370:FF:000005">
    <property type="entry name" value="CAD protein-like isoform X1"/>
    <property type="match status" value="1"/>
</dbReference>
<dbReference type="NCBIfam" id="TIGR00857">
    <property type="entry name" value="pyrC_multi"/>
    <property type="match status" value="1"/>
</dbReference>
<dbReference type="PROSITE" id="PS00483">
    <property type="entry name" value="DIHYDROOROTASE_2"/>
    <property type="match status" value="1"/>
</dbReference>
<dbReference type="EC" id="6.3.4.16" evidence="35"/>
<keyword evidence="14" id="KW-0597">Phosphoprotein</keyword>
<proteinExistence type="inferred from homology"/>
<dbReference type="InterPro" id="IPR002474">
    <property type="entry name" value="CarbamoylP_synth_ssu_N"/>
</dbReference>
<evidence type="ECO:0000256" key="8">
    <source>
        <dbReference type="ARBA" id="ARBA00012738"/>
    </source>
</evidence>
<evidence type="ECO:0000256" key="22">
    <source>
        <dbReference type="ARBA" id="ARBA00022840"/>
    </source>
</evidence>
<organism evidence="50 51">
    <name type="scientific">Coregonus suidteri</name>
    <dbReference type="NCBI Taxonomy" id="861788"/>
    <lineage>
        <taxon>Eukaryota</taxon>
        <taxon>Metazoa</taxon>
        <taxon>Chordata</taxon>
        <taxon>Craniata</taxon>
        <taxon>Vertebrata</taxon>
        <taxon>Euteleostomi</taxon>
        <taxon>Actinopterygii</taxon>
        <taxon>Neopterygii</taxon>
        <taxon>Teleostei</taxon>
        <taxon>Protacanthopterygii</taxon>
        <taxon>Salmoniformes</taxon>
        <taxon>Salmonidae</taxon>
        <taxon>Coregoninae</taxon>
        <taxon>Coregonus</taxon>
    </lineage>
</organism>
<dbReference type="FunFam" id="3.50.30.20:FF:000002">
    <property type="entry name" value="Carbamoyl-phosphate synthase 1, mitochondrial"/>
    <property type="match status" value="1"/>
</dbReference>
<evidence type="ECO:0000256" key="4">
    <source>
        <dbReference type="ARBA" id="ARBA00004812"/>
    </source>
</evidence>
<dbReference type="NCBIfam" id="NF003671">
    <property type="entry name" value="PRK05294.1"/>
    <property type="match status" value="1"/>
</dbReference>
<dbReference type="SUPFAM" id="SSF56059">
    <property type="entry name" value="Glutathione synthetase ATP-binding domain-like"/>
    <property type="match status" value="2"/>
</dbReference>
<keyword evidence="18" id="KW-0677">Repeat</keyword>
<evidence type="ECO:0000256" key="9">
    <source>
        <dbReference type="ARBA" id="ARBA00012860"/>
    </source>
</evidence>
<dbReference type="SUPFAM" id="SSF53671">
    <property type="entry name" value="Aspartate/ornithine carbamoyltransferase"/>
    <property type="match status" value="1"/>
</dbReference>
<dbReference type="GO" id="GO:0006207">
    <property type="term" value="P:'de novo' pyrimidine nucleobase biosynthetic process"/>
    <property type="evidence" value="ECO:0007669"/>
    <property type="project" value="InterPro"/>
</dbReference>
<dbReference type="InterPro" id="IPR002347">
    <property type="entry name" value="SDR_fam"/>
</dbReference>
<dbReference type="NCBIfam" id="NF002032">
    <property type="entry name" value="PRK00856.1"/>
    <property type="match status" value="1"/>
</dbReference>
<feature type="domain" description="MGS-like" evidence="49">
    <location>
        <begin position="1638"/>
        <end position="1794"/>
    </location>
</feature>
<dbReference type="NCBIfam" id="TIGR01368">
    <property type="entry name" value="CPSaseIIsmall"/>
    <property type="match status" value="1"/>
</dbReference>
<dbReference type="PROSITE" id="PS51273">
    <property type="entry name" value="GATASE_TYPE_1"/>
    <property type="match status" value="1"/>
</dbReference>
<dbReference type="InterPro" id="IPR006131">
    <property type="entry name" value="Asp_carbamoyltransf_Asp/Orn-bd"/>
</dbReference>
<keyword evidence="51" id="KW-1185">Reference proteome</keyword>
<evidence type="ECO:0000256" key="31">
    <source>
        <dbReference type="ARBA" id="ARBA00043968"/>
    </source>
</evidence>
<evidence type="ECO:0000256" key="33">
    <source>
        <dbReference type="ARBA" id="ARBA00043984"/>
    </source>
</evidence>
<keyword evidence="13" id="KW-0021">Allosteric enzyme</keyword>
<dbReference type="GO" id="GO:0004088">
    <property type="term" value="F:carbamoyl-phosphate synthase (glutamine-hydrolyzing) activity"/>
    <property type="evidence" value="ECO:0007669"/>
    <property type="project" value="UniProtKB-EC"/>
</dbReference>
<dbReference type="Gene3D" id="3.30.1490.20">
    <property type="entry name" value="ATP-grasp fold, A domain"/>
    <property type="match status" value="1"/>
</dbReference>
<dbReference type="PROSITE" id="PS00866">
    <property type="entry name" value="CPSASE_1"/>
    <property type="match status" value="2"/>
</dbReference>
<dbReference type="FunFam" id="3.40.50.1370:FF:000002">
    <property type="entry name" value="Aspartate carbamoyltransferase 2"/>
    <property type="match status" value="1"/>
</dbReference>
<dbReference type="GO" id="GO:0006541">
    <property type="term" value="P:glutamine metabolic process"/>
    <property type="evidence" value="ECO:0007669"/>
    <property type="project" value="InterPro"/>
</dbReference>
<evidence type="ECO:0000256" key="25">
    <source>
        <dbReference type="ARBA" id="ARBA00022990"/>
    </source>
</evidence>
<evidence type="ECO:0000256" key="3">
    <source>
        <dbReference type="ARBA" id="ARBA00004496"/>
    </source>
</evidence>
<dbReference type="GO" id="GO:0016597">
    <property type="term" value="F:amino acid binding"/>
    <property type="evidence" value="ECO:0007669"/>
    <property type="project" value="InterPro"/>
</dbReference>
<keyword evidence="30" id="KW-0511">Multifunctional enzyme</keyword>
<comment type="function">
    <text evidence="41">Multifunctional protein that encodes the first 3 enzymatic activities of the de novo pyrimidine pathway: carbamoylphosphate synthetase (CPSase; EC 6.3.5.5), aspartate transcarbamylase (ATCase; EC 2.1.3.2) and dihydroorotase (DHOase; EC 3.5.2.3). The CPSase-function is accomplished in 2 steps, by a glutamine-dependent amidotransferase activity (GATase) that binds and cleaves glutamine to produce ammonia, followed by an ammonium-dependent carbamoyl phosphate synthetase, which reacts with the ammonia, hydrogencarbonate and ATP to form carbamoyl phosphate. The endogenously produced carbamoyl phosphate is sequestered and channeled to the ATCase active site. ATCase then catalyzes the formation of carbamoyl-L-aspartate from L-aspartate and carbamoyl phosphate. In the last step, DHOase catalyzes the cyclization of carbamoyl aspartate to dihydroorotate.</text>
</comment>
<comment type="pathway">
    <text evidence="5">Pyrimidine metabolism; UMP biosynthesis via de novo pathway; (S)-dihydroorotate from bicarbonate: step 2/3.</text>
</comment>
<dbReference type="FunFam" id="3.30.1490.20:FF:000001">
    <property type="entry name" value="Carbamoyl-phosphate synthase large chain"/>
    <property type="match status" value="1"/>
</dbReference>
<keyword evidence="22 45" id="KW-0067">ATP-binding</keyword>
<dbReference type="FunFam" id="3.30.470.20:FF:000004">
    <property type="entry name" value="Carbamoyl-phosphate synthase (glutamine-hydrolyzing)"/>
    <property type="match status" value="1"/>
</dbReference>
<dbReference type="GO" id="GO:0005634">
    <property type="term" value="C:nucleus"/>
    <property type="evidence" value="ECO:0007669"/>
    <property type="project" value="UniProtKB-SubCell"/>
</dbReference>
<dbReference type="GO" id="GO:0006526">
    <property type="term" value="P:L-arginine biosynthetic process"/>
    <property type="evidence" value="ECO:0007669"/>
    <property type="project" value="TreeGrafter"/>
</dbReference>
<dbReference type="InterPro" id="IPR006132">
    <property type="entry name" value="Asp/Orn_carbamoyltranf_P-bd"/>
</dbReference>
<comment type="catalytic activity">
    <reaction evidence="39">
        <text>carbamoyl phosphate + L-aspartate = N-carbamoyl-L-aspartate + phosphate + H(+)</text>
        <dbReference type="Rhea" id="RHEA:20013"/>
        <dbReference type="ChEBI" id="CHEBI:15378"/>
        <dbReference type="ChEBI" id="CHEBI:29991"/>
        <dbReference type="ChEBI" id="CHEBI:32814"/>
        <dbReference type="ChEBI" id="CHEBI:43474"/>
        <dbReference type="ChEBI" id="CHEBI:58228"/>
        <dbReference type="EC" id="2.1.3.2"/>
    </reaction>
</comment>
<dbReference type="InterPro" id="IPR002082">
    <property type="entry name" value="Asp_carbamoyltransf"/>
</dbReference>
<dbReference type="InterPro" id="IPR032466">
    <property type="entry name" value="Metal_Hydrolase"/>
</dbReference>
<comment type="subcellular location">
    <subcellularLocation>
        <location evidence="3">Cytoplasm</location>
    </subcellularLocation>
    <subcellularLocation>
        <location evidence="2">Nucleus</location>
    </subcellularLocation>
</comment>
<dbReference type="GO" id="GO:0006221">
    <property type="term" value="P:pyrimidine nucleotide biosynthetic process"/>
    <property type="evidence" value="ECO:0007669"/>
    <property type="project" value="UniProtKB-KW"/>
</dbReference>
<keyword evidence="29" id="KW-0539">Nucleus</keyword>
<comment type="similarity">
    <text evidence="32">In the C-terminal section; belongs to the aspartate/ornithine carbamoyltransferase superfamily. ATCase family.</text>
</comment>
<evidence type="ECO:0000256" key="12">
    <source>
        <dbReference type="ARBA" id="ARBA00022490"/>
    </source>
</evidence>
<evidence type="ECO:0000256" key="46">
    <source>
        <dbReference type="SAM" id="MobiDB-lite"/>
    </source>
</evidence>
<dbReference type="CDD" id="cd05339">
    <property type="entry name" value="17beta-HSDXI-like_SDR_c"/>
    <property type="match status" value="1"/>
</dbReference>
<evidence type="ECO:0000256" key="11">
    <source>
        <dbReference type="ARBA" id="ARBA00013008"/>
    </source>
</evidence>
<evidence type="ECO:0000256" key="26">
    <source>
        <dbReference type="ARBA" id="ARBA00023002"/>
    </source>
</evidence>
<dbReference type="PROSITE" id="PS00867">
    <property type="entry name" value="CPSASE_2"/>
    <property type="match status" value="2"/>
</dbReference>
<dbReference type="InterPro" id="IPR036897">
    <property type="entry name" value="CarbamoylP_synth_lsu_oligo_sf"/>
</dbReference>
<evidence type="ECO:0000256" key="40">
    <source>
        <dbReference type="ARBA" id="ARBA00049534"/>
    </source>
</evidence>
<dbReference type="SUPFAM" id="SSF52021">
    <property type="entry name" value="Carbamoyl phosphate synthetase, small subunit N-terminal domain"/>
    <property type="match status" value="1"/>
</dbReference>
<evidence type="ECO:0000256" key="19">
    <source>
        <dbReference type="ARBA" id="ARBA00022741"/>
    </source>
</evidence>
<dbReference type="InterPro" id="IPR013815">
    <property type="entry name" value="ATP_grasp_subdomain_1"/>
</dbReference>
<dbReference type="InterPro" id="IPR006275">
    <property type="entry name" value="CPSase_lsu"/>
</dbReference>
<dbReference type="InterPro" id="IPR036914">
    <property type="entry name" value="MGS-like_dom_sf"/>
</dbReference>
<keyword evidence="21" id="KW-0862">Zinc</keyword>
<dbReference type="FunFam" id="3.40.50.720:FF:000202">
    <property type="entry name" value="Short-chain dehydrogenase/reductase family 16C member 6"/>
    <property type="match status" value="1"/>
</dbReference>
<dbReference type="InterPro" id="IPR005479">
    <property type="entry name" value="CPAse_ATP-bd"/>
</dbReference>
<dbReference type="Pfam" id="PF00117">
    <property type="entry name" value="GATase"/>
    <property type="match status" value="1"/>
</dbReference>
<evidence type="ECO:0000256" key="28">
    <source>
        <dbReference type="ARBA" id="ARBA00023211"/>
    </source>
</evidence>
<dbReference type="FunFam" id="1.10.1030.10:FF:000001">
    <property type="entry name" value="Carbamoyl-phosphate synthase large chain"/>
    <property type="match status" value="1"/>
</dbReference>
<dbReference type="NCBIfam" id="TIGR01369">
    <property type="entry name" value="CPSaseII_lrg"/>
    <property type="match status" value="1"/>
</dbReference>
<evidence type="ECO:0000256" key="35">
    <source>
        <dbReference type="ARBA" id="ARBA00044063"/>
    </source>
</evidence>
<evidence type="ECO:0000256" key="44">
    <source>
        <dbReference type="ARBA" id="ARBA00077900"/>
    </source>
</evidence>
<evidence type="ECO:0000256" key="29">
    <source>
        <dbReference type="ARBA" id="ARBA00023242"/>
    </source>
</evidence>
<dbReference type="SMART" id="SM00851">
    <property type="entry name" value="MGS"/>
    <property type="match status" value="1"/>
</dbReference>
<dbReference type="FunFam" id="3.40.50.20:FF:000002">
    <property type="entry name" value="Carbamoyl-phosphate synthase large chain"/>
    <property type="match status" value="1"/>
</dbReference>
<sequence length="2576" mass="285821">MHNHLIQCFEGFLLNLCYIKEFFELIIGAIFYLFEALVRLFIQPPRKDVEGEIVLITGAANGIGKLIAKELGRRGATLVLWDVDWEALDETAKELRQILDIRVYAYACDCSRRTEVYKVADLVKREVGDVSILVNNAGVVTGKYTFTEAPDNMVDRTLRVNVAAHFWTYKAFLPAMMSRNHGHLVCVACHGGLFAMNGLADYCASKFAAVGFAESIALEMLVLKKEGVKTTIVCPYLINTTMFGGCQTKWPSFLPIMDKWDAAKMIVDAILREKMYLLLPSSLYFLMALKSFMPAKLGIILVNFFGGLDLMDRFRGVPVPILPYKKPLRQRYDSIEDGTTFKGRLFGANASVSGEVVFQTGMVGYPEALTDPSYRCQILTLTYPLQGNYGIPKDEKGDFGLSKWFESSKIHAAALIVGEISQNPSHWSSSMSLDQWLKEQGIPGLEGVDTRSLTKKIREKGTMLGKLVVDGTPEANVPFDNPDQRNLVKEVSMKEPLVFNPSGTIRITAVDCGIKYNQIRCLCQRGACVTVVPWDYPLDSTDFDGLFISNGPGDPQFCKETINNVKKVVCVDNPKPVFGICLGHQLLSLVIGAKTYKMKYGNRGHNQPCIHKGTDRCFITSQNHGFAVDPLTLPQGWDVLFTNANDQTSEGIVHNTKHLFSVQFHPEHMAGPTDLVSLFDVFLDTVRDYKEGKSGKPVKQRLTEHLTYPGSPKPEEFVRPRKVLILGSGGLSIGQAGEFDYSGSQAIKALKEENIQTVLINPNIATVQTSKGLADKVYFLPLTPEYVTEVIKNERPDGVLLTFGGQTALNCGVELTKRGVLEKYAVRVLGTPVASIEMTEDRKIFLEKMEEINEHVAPSEAALSVEQAVAAAERLGYPVLVRSAFALGGLGSGFANNSEELTSLVISAFAHTSQVLVDKSLKGWKEIEYEVVRDAYDNCITVCNMENIDPLGIHTGESIVVAPSQTLNDYEYNMLRDTAIKVIRHLGIVGECNIQYALNPESEQYYIIEVNARLSRSSALASKATGYPLAYVAAKLGLGIPLPVLKNSVTNQTTANFEPSLDYCVVKVPRWDLSKFLRVSTKIGSSMKSVGEVMAIGRSFEEAFQKALRMVDENCVGFDHTIKPVSDEELQTPTDKRIFVLAAALRAGYTVDRLYDLTKIDRWFLHKMKNIADHEKVLESYNQDESAMPLGVMRKAKQLGFSDKQIALAVQSTELAVRKLRRDWSILPVVKQIDTVAAEWPAHTNYLYLTYNGTESDLGFSEPHVMVIGSGVYRIGSSVEFDWCAVGCIMELRKMGYKTIMVNYNPETVSTDYDMCDRLYFDEISFEVVMDIYEMENPEGVILSMGGQLPNNIAMSLHRQQCRILGTSPEFIDSAENRFKFSRMLDTIGISQPLWKELTEIESAMKFCETVGYPCLVRPSYVLSGAAMNVAYTDSDLEKYLSSAVAVSKEYPVVISKFIQEAKEIDVDAVACDGVVMAIAVSEHVENAGVHSGDATLVTPAQDINQKTMERIKMIVHAIGQELQVTGPFNLQLIAKDDQLKVIECNVRVSRSFPFVSKTLGVDLVSLATRVIMGEEVEPVGLMKGVGIVGVKVPQFSFSRLAGADVVLGVEMTSTGEVACFGENRYEAYLKAMLSTGFKIPKKNILLSIGSYKNKSELLPTVQALESLGYDLYASLGTADFYTEHGVKVIAVDWPFEEEESDCPNKDKQRNILEYLEDHHFDMVINLSMRNSGGRRLSSFVTKGYRTRRMAIDYSVPLIIDIKCTKLFFQALRLVGGFPPVKTHVDCMTSQKLIRLPGLIDVHVHLREPGATHKEDFSSGTAAALAGGITMVCAMPNTAPAIIDPSSLTMVQKLAKAGCRCDYALYVGAASDNAAILSSIANSVAGLKMYLNDTYSTLKMDNVSLWMEHFEKWPKHLPIVAHAEKQTVAAILMVAQLYQRAVHICHVAKKEEILIIRAAKQKGIQVTCEVAPHHLFLCEEDVAHIGDARAQVRPMLGTREDMEALWEHLDIIDCFATDHAPHSVEEKNSEKPPPGYPGLETMLPLLLTAVSDGRLTIDDIIKRLYDNPRKIFSLPTQDNTYVEVDLEQEWVIPKHMQFTKSKWTPFEGMKVKGKVRRVVLRGELAYIDGQVLVPPGYGEDVKTWPAPIPIQPPEPVKEVPQTPEHPRLIPPCEGIRTRAPSPRRSAGDGRYMLPPRVHRSSDPGVPPAAEDSRGRAFEEGLREEMAHSAGDGYSHPPPLARILSPWAEAGLGVVAGQPQTLTHLQTSPLLHPLVGQHVLSVRQFSKEQISHLFNVAHTLRLMVQKERSLDILKGKVMASMFYEVSTRTSSSFAAAMQRLGGSVVHFCEATSSSQKGESLADSVQTMSCYADVLVLRHPMPGAVESAARHCRKPVINAGDGVGEHPTQALLDVFTIREELGTVNGMTITMVGDLKHGRTVHSLARLLTQYRITLRYVAPKNLHMPSEIIDFVASKGIKQEEFESIEEALPDTDVLYITRIQKERFASEEEYKACFGQFILTPHIMTGAKRKMVVMHPLPRVNEISAEVDTDPRAAYFRQAENGMYIRMALLATVMGR</sequence>
<protein>
    <recommendedName>
        <fullName evidence="43">Multifunctional protein CAD</fullName>
        <ecNumber evidence="11">2.1.3.2</ecNumber>
        <ecNumber evidence="10">3.5.1.2</ecNumber>
        <ecNumber evidence="9">3.5.2.3</ecNumber>
        <ecNumber evidence="35">6.3.4.16</ecNumber>
        <ecNumber evidence="8">6.3.5.5</ecNumber>
    </recommendedName>
    <alternativeName>
        <fullName evidence="44">Carbamoyl phosphate synthetase 2-aspartate transcarbamylase-dihydroorotase</fullName>
    </alternativeName>
</protein>
<dbReference type="InterPro" id="IPR005483">
    <property type="entry name" value="CPSase_dom"/>
</dbReference>
<dbReference type="NCBIfam" id="NF009455">
    <property type="entry name" value="PRK12815.1"/>
    <property type="match status" value="1"/>
</dbReference>
<dbReference type="InterPro" id="IPR058047">
    <property type="entry name" value="CPSase_preATP-grasp"/>
</dbReference>
<dbReference type="Pfam" id="PF00988">
    <property type="entry name" value="CPSase_sm_chain"/>
    <property type="match status" value="1"/>
</dbReference>
<dbReference type="SMART" id="SM01096">
    <property type="entry name" value="CPSase_L_D3"/>
    <property type="match status" value="1"/>
</dbReference>
<evidence type="ECO:0000256" key="42">
    <source>
        <dbReference type="ARBA" id="ARBA00063193"/>
    </source>
</evidence>
<dbReference type="InterPro" id="IPR036291">
    <property type="entry name" value="NAD(P)-bd_dom_sf"/>
</dbReference>
<keyword evidence="12" id="KW-0963">Cytoplasm</keyword>
<dbReference type="Pfam" id="PF00106">
    <property type="entry name" value="adh_short"/>
    <property type="match status" value="1"/>
</dbReference>
<dbReference type="Gene3D" id="3.30.470.20">
    <property type="entry name" value="ATP-grasp fold, B domain"/>
    <property type="match status" value="2"/>
</dbReference>
<evidence type="ECO:0000256" key="36">
    <source>
        <dbReference type="ARBA" id="ARBA00047359"/>
    </source>
</evidence>
<dbReference type="HAMAP" id="MF_00001">
    <property type="entry name" value="Asp_carb_tr"/>
    <property type="match status" value="1"/>
</dbReference>
<dbReference type="FunFam" id="3.30.470.20:FF:000001">
    <property type="entry name" value="Carbamoyl-phosphate synthase large chain"/>
    <property type="match status" value="1"/>
</dbReference>
<dbReference type="Pfam" id="PF12890">
    <property type="entry name" value="DHOase"/>
    <property type="match status" value="1"/>
</dbReference>
<dbReference type="FunFam" id="3.20.20.140:FF:000015">
    <property type="entry name" value="CAD protein isoform X2"/>
    <property type="match status" value="1"/>
</dbReference>
<dbReference type="GO" id="GO:0004087">
    <property type="term" value="F:carbamoyl-phosphate synthase (ammonia) activity"/>
    <property type="evidence" value="ECO:0007669"/>
    <property type="project" value="UniProtKB-EC"/>
</dbReference>
<dbReference type="Gene3D" id="1.10.1030.10">
    <property type="entry name" value="Carbamoyl-phosphate synthetase, large subunit oligomerisation domain"/>
    <property type="match status" value="1"/>
</dbReference>
<dbReference type="CDD" id="cd01316">
    <property type="entry name" value="CAD_DHOase"/>
    <property type="match status" value="1"/>
</dbReference>
<dbReference type="SUPFAM" id="SSF52440">
    <property type="entry name" value="PreATP-grasp domain"/>
    <property type="match status" value="2"/>
</dbReference>
<evidence type="ECO:0000256" key="14">
    <source>
        <dbReference type="ARBA" id="ARBA00022553"/>
    </source>
</evidence>
<dbReference type="EC" id="6.3.5.5" evidence="8"/>
<dbReference type="PRINTS" id="PR00100">
    <property type="entry name" value="AOTCASE"/>
</dbReference>
<dbReference type="PRINTS" id="PR00098">
    <property type="entry name" value="CPSASE"/>
</dbReference>
<dbReference type="Pfam" id="PF02729">
    <property type="entry name" value="OTCace_N"/>
    <property type="match status" value="1"/>
</dbReference>
<dbReference type="Gene3D" id="3.40.50.1380">
    <property type="entry name" value="Methylglyoxal synthase-like domain"/>
    <property type="match status" value="1"/>
</dbReference>
<dbReference type="PROSITE" id="PS51855">
    <property type="entry name" value="MGS"/>
    <property type="match status" value="1"/>
</dbReference>
<evidence type="ECO:0000313" key="51">
    <source>
        <dbReference type="Proteomes" id="UP001356427"/>
    </source>
</evidence>
<dbReference type="Pfam" id="PF02787">
    <property type="entry name" value="CPSase_L_D3"/>
    <property type="match status" value="1"/>
</dbReference>
<feature type="region of interest" description="Disordered" evidence="46">
    <location>
        <begin position="2148"/>
        <end position="2214"/>
    </location>
</feature>
<comment type="catalytic activity">
    <reaction evidence="38">
        <text>hydrogencarbonate + L-glutamine + 2 ATP + H2O = carbamoyl phosphate + L-glutamate + 2 ADP + phosphate + 2 H(+)</text>
        <dbReference type="Rhea" id="RHEA:18633"/>
        <dbReference type="ChEBI" id="CHEBI:15377"/>
        <dbReference type="ChEBI" id="CHEBI:15378"/>
        <dbReference type="ChEBI" id="CHEBI:17544"/>
        <dbReference type="ChEBI" id="CHEBI:29985"/>
        <dbReference type="ChEBI" id="CHEBI:30616"/>
        <dbReference type="ChEBI" id="CHEBI:43474"/>
        <dbReference type="ChEBI" id="CHEBI:58228"/>
        <dbReference type="ChEBI" id="CHEBI:58359"/>
        <dbReference type="ChEBI" id="CHEBI:456216"/>
        <dbReference type="EC" id="6.3.5.5"/>
    </reaction>
</comment>
<dbReference type="HAMAP" id="MF_01209">
    <property type="entry name" value="CPSase_S_chain"/>
    <property type="match status" value="1"/>
</dbReference>
<dbReference type="SUPFAM" id="SSF51735">
    <property type="entry name" value="NAD(P)-binding Rossmann-fold domains"/>
    <property type="match status" value="1"/>
</dbReference>
<keyword evidence="47" id="KW-0472">Membrane</keyword>
<dbReference type="InterPro" id="IPR011761">
    <property type="entry name" value="ATP-grasp"/>
</dbReference>
<dbReference type="SUPFAM" id="SSF52335">
    <property type="entry name" value="Methylglyoxal synthase-like"/>
    <property type="match status" value="1"/>
</dbReference>
<dbReference type="Pfam" id="PF02786">
    <property type="entry name" value="CPSase_L_D2"/>
    <property type="match status" value="2"/>
</dbReference>
<evidence type="ECO:0000256" key="18">
    <source>
        <dbReference type="ARBA" id="ARBA00022737"/>
    </source>
</evidence>
<evidence type="ECO:0000256" key="27">
    <source>
        <dbReference type="ARBA" id="ARBA00023027"/>
    </source>
</evidence>
<comment type="similarity">
    <text evidence="31">In the 3rd section; belongs to the metallo-dependent hydrolases superfamily. DHOase family. CAD subfamily.</text>
</comment>
<dbReference type="InterPro" id="IPR011059">
    <property type="entry name" value="Metal-dep_hydrolase_composite"/>
</dbReference>
<dbReference type="InterPro" id="IPR036901">
    <property type="entry name" value="Asp/Orn_carbamoylTrfase_sf"/>
</dbReference>
<dbReference type="GO" id="GO:0046872">
    <property type="term" value="F:metal ion binding"/>
    <property type="evidence" value="ECO:0007669"/>
    <property type="project" value="UniProtKB-KW"/>
</dbReference>
<comment type="pathway">
    <text evidence="4">Pyrimidine metabolism; UMP biosynthesis via de novo pathway; (S)-dihydroorotate from bicarbonate: step 1/3.</text>
</comment>
<feature type="domain" description="ATP-grasp" evidence="48">
    <location>
        <begin position="1382"/>
        <end position="1573"/>
    </location>
</feature>
<dbReference type="SUPFAM" id="SSF52317">
    <property type="entry name" value="Class I glutamine amidotransferase-like"/>
    <property type="match status" value="1"/>
</dbReference>
<dbReference type="GO" id="GO:0016491">
    <property type="term" value="F:oxidoreductase activity"/>
    <property type="evidence" value="ECO:0007669"/>
    <property type="project" value="UniProtKB-KW"/>
</dbReference>
<comment type="similarity">
    <text evidence="33">In the N-terminal section; belongs to the CarA family.</text>
</comment>
<evidence type="ECO:0000256" key="45">
    <source>
        <dbReference type="PROSITE-ProRule" id="PRU00409"/>
    </source>
</evidence>
<evidence type="ECO:0000256" key="1">
    <source>
        <dbReference type="ARBA" id="ARBA00001947"/>
    </source>
</evidence>
<dbReference type="CDD" id="cd01744">
    <property type="entry name" value="GATase1_CPSase"/>
    <property type="match status" value="1"/>
</dbReference>
<evidence type="ECO:0000256" key="32">
    <source>
        <dbReference type="ARBA" id="ARBA00043979"/>
    </source>
</evidence>
<evidence type="ECO:0000256" key="39">
    <source>
        <dbReference type="ARBA" id="ARBA00048859"/>
    </source>
</evidence>
<keyword evidence="26" id="KW-0560">Oxidoreductase</keyword>
<comment type="cofactor">
    <cofactor evidence="1">
        <name>Zn(2+)</name>
        <dbReference type="ChEBI" id="CHEBI:29105"/>
    </cofactor>
</comment>
<reference evidence="50 51" key="1">
    <citation type="submission" date="2021-04" db="EMBL/GenBank/DDBJ databases">
        <authorList>
            <person name="De Guttry C."/>
            <person name="Zahm M."/>
            <person name="Klopp C."/>
            <person name="Cabau C."/>
            <person name="Louis A."/>
            <person name="Berthelot C."/>
            <person name="Parey E."/>
            <person name="Roest Crollius H."/>
            <person name="Montfort J."/>
            <person name="Robinson-Rechavi M."/>
            <person name="Bucao C."/>
            <person name="Bouchez O."/>
            <person name="Gislard M."/>
            <person name="Lluch J."/>
            <person name="Milhes M."/>
            <person name="Lampietro C."/>
            <person name="Lopez Roques C."/>
            <person name="Donnadieu C."/>
            <person name="Braasch I."/>
            <person name="Desvignes T."/>
            <person name="Postlethwait J."/>
            <person name="Bobe J."/>
            <person name="Wedekind C."/>
            <person name="Guiguen Y."/>
        </authorList>
    </citation>
    <scope>NUCLEOTIDE SEQUENCE [LARGE SCALE GENOMIC DNA]</scope>
    <source>
        <strain evidence="50">Cs_M1</strain>
        <tissue evidence="50">Blood</tissue>
    </source>
</reference>
<dbReference type="GO" id="GO:0004359">
    <property type="term" value="F:glutaminase activity"/>
    <property type="evidence" value="ECO:0007669"/>
    <property type="project" value="UniProtKB-EC"/>
</dbReference>
<dbReference type="PANTHER" id="PTHR11405">
    <property type="entry name" value="CARBAMOYLTRANSFERASE FAMILY MEMBER"/>
    <property type="match status" value="1"/>
</dbReference>
<comment type="similarity">
    <text evidence="7">Belongs to the short-chain dehydrogenases/reductases (SDR) family.</text>
</comment>
<name>A0AAN8L0F0_9TELE</name>
<dbReference type="InterPro" id="IPR036480">
    <property type="entry name" value="CarbP_synth_ssu_N_sf"/>
</dbReference>
<evidence type="ECO:0000256" key="30">
    <source>
        <dbReference type="ARBA" id="ARBA00023268"/>
    </source>
</evidence>
<evidence type="ECO:0000256" key="38">
    <source>
        <dbReference type="ARBA" id="ARBA00048816"/>
    </source>
</evidence>
<dbReference type="Gene3D" id="3.40.50.1370">
    <property type="entry name" value="Aspartate/ornithine carbamoyltransferase"/>
    <property type="match status" value="2"/>
</dbReference>
<dbReference type="Gene3D" id="3.40.50.720">
    <property type="entry name" value="NAD(P)-binding Rossmann-like Domain"/>
    <property type="match status" value="1"/>
</dbReference>
<keyword evidence="27" id="KW-0520">NAD</keyword>
<dbReference type="PRINTS" id="PR00101">
    <property type="entry name" value="ATCASE"/>
</dbReference>
<keyword evidence="25" id="KW-0007">Acetylation</keyword>
<dbReference type="CDD" id="cd01423">
    <property type="entry name" value="MGS_CPS_I_III"/>
    <property type="match status" value="1"/>
</dbReference>
<evidence type="ECO:0000256" key="24">
    <source>
        <dbReference type="ARBA" id="ARBA00022975"/>
    </source>
</evidence>
<dbReference type="PROSITE" id="PS00482">
    <property type="entry name" value="DIHYDROOROTASE_1"/>
    <property type="match status" value="1"/>
</dbReference>
<keyword evidence="47" id="KW-0812">Transmembrane</keyword>
<feature type="transmembrane region" description="Helical" evidence="47">
    <location>
        <begin position="22"/>
        <end position="42"/>
    </location>
</feature>
<dbReference type="Gene3D" id="3.40.50.20">
    <property type="match status" value="2"/>
</dbReference>
<dbReference type="InterPro" id="IPR029062">
    <property type="entry name" value="Class_I_gatase-like"/>
</dbReference>
<gene>
    <name evidence="50" type="ORF">J4Q44_G00344810</name>
</gene>
<dbReference type="EC" id="2.1.3.2" evidence="11"/>
<evidence type="ECO:0000256" key="7">
    <source>
        <dbReference type="ARBA" id="ARBA00006484"/>
    </source>
</evidence>
<evidence type="ECO:0000256" key="20">
    <source>
        <dbReference type="ARBA" id="ARBA00022801"/>
    </source>
</evidence>
<evidence type="ECO:0000256" key="41">
    <source>
        <dbReference type="ARBA" id="ARBA00059164"/>
    </source>
</evidence>
<dbReference type="EC" id="3.5.1.2" evidence="10"/>
<dbReference type="InterPro" id="IPR035686">
    <property type="entry name" value="CPSase_GATase1"/>
</dbReference>
<keyword evidence="15" id="KW-0436">Ligase</keyword>
<evidence type="ECO:0000256" key="34">
    <source>
        <dbReference type="ARBA" id="ARBA00043998"/>
    </source>
</evidence>
<dbReference type="NCBIfam" id="TIGR00670">
    <property type="entry name" value="asp_carb_tr"/>
    <property type="match status" value="1"/>
</dbReference>
<dbReference type="FunFam" id="3.40.50.20:FF:000011">
    <property type="entry name" value="CAD protein-like isoform X1"/>
    <property type="match status" value="1"/>
</dbReference>
<comment type="catalytic activity">
    <reaction evidence="40">
        <text>L-glutamine + H2O = L-glutamate + NH4(+)</text>
        <dbReference type="Rhea" id="RHEA:15889"/>
        <dbReference type="ChEBI" id="CHEBI:15377"/>
        <dbReference type="ChEBI" id="CHEBI:28938"/>
        <dbReference type="ChEBI" id="CHEBI:29985"/>
        <dbReference type="ChEBI" id="CHEBI:58359"/>
        <dbReference type="EC" id="3.5.1.2"/>
    </reaction>
</comment>
<evidence type="ECO:0000259" key="49">
    <source>
        <dbReference type="PROSITE" id="PS51855"/>
    </source>
</evidence>
<dbReference type="Proteomes" id="UP001356427">
    <property type="component" value="Unassembled WGS sequence"/>
</dbReference>
<dbReference type="SUPFAM" id="SSF48108">
    <property type="entry name" value="Carbamoyl phosphate synthetase, large subunit connection domain"/>
    <property type="match status" value="1"/>
</dbReference>
<dbReference type="EMBL" id="JAGTTL010000034">
    <property type="protein sequence ID" value="KAK6295255.1"/>
    <property type="molecule type" value="Genomic_DNA"/>
</dbReference>
<dbReference type="InterPro" id="IPR024403">
    <property type="entry name" value="DHOase_cat"/>
</dbReference>
<keyword evidence="24" id="KW-0665">Pyrimidine biosynthesis</keyword>
<evidence type="ECO:0000256" key="2">
    <source>
        <dbReference type="ARBA" id="ARBA00004123"/>
    </source>
</evidence>
<comment type="catalytic activity">
    <reaction evidence="37">
        <text>(S)-dihydroorotate + H2O = N-carbamoyl-L-aspartate + H(+)</text>
        <dbReference type="Rhea" id="RHEA:24296"/>
        <dbReference type="ChEBI" id="CHEBI:15377"/>
        <dbReference type="ChEBI" id="CHEBI:15378"/>
        <dbReference type="ChEBI" id="CHEBI:30864"/>
        <dbReference type="ChEBI" id="CHEBI:32814"/>
        <dbReference type="EC" id="3.5.2.3"/>
    </reaction>
</comment>
<dbReference type="InterPro" id="IPR011607">
    <property type="entry name" value="MGS-like_dom"/>
</dbReference>
<keyword evidence="17" id="KW-0479">Metal-binding</keyword>
<dbReference type="GO" id="GO:0004070">
    <property type="term" value="F:aspartate carbamoyltransferase activity"/>
    <property type="evidence" value="ECO:0007669"/>
    <property type="project" value="UniProtKB-EC"/>
</dbReference>
<dbReference type="GO" id="GO:0005951">
    <property type="term" value="C:carbamoyl-phosphate synthase complex"/>
    <property type="evidence" value="ECO:0007669"/>
    <property type="project" value="TreeGrafter"/>
</dbReference>
<evidence type="ECO:0000256" key="47">
    <source>
        <dbReference type="SAM" id="Phobius"/>
    </source>
</evidence>
<dbReference type="Pfam" id="PF02142">
    <property type="entry name" value="MGS"/>
    <property type="match status" value="1"/>
</dbReference>
<keyword evidence="16" id="KW-0808">Transferase</keyword>
<dbReference type="PANTHER" id="PTHR11405:SF5">
    <property type="entry name" value="CAD PROTEIN"/>
    <property type="match status" value="1"/>
</dbReference>
<evidence type="ECO:0000256" key="16">
    <source>
        <dbReference type="ARBA" id="ARBA00022679"/>
    </source>
</evidence>
<comment type="similarity">
    <text evidence="34">In the 2nd section; belongs to the CarB family.</text>
</comment>
<dbReference type="PROSITE" id="PS00097">
    <property type="entry name" value="CARBAMOYLTRANSFERASE"/>
    <property type="match status" value="1"/>
</dbReference>
<dbReference type="Gene3D" id="3.20.20.140">
    <property type="entry name" value="Metal-dependent hydrolases"/>
    <property type="match status" value="1"/>
</dbReference>
<dbReference type="Gene3D" id="3.40.50.880">
    <property type="match status" value="1"/>
</dbReference>
<comment type="pathway">
    <text evidence="6">Pyrimidine metabolism; UMP biosynthesis via de novo pathway; (S)-dihydroorotate from bicarbonate: step 3/3.</text>
</comment>
<evidence type="ECO:0000313" key="50">
    <source>
        <dbReference type="EMBL" id="KAK6295255.1"/>
    </source>
</evidence>
<evidence type="ECO:0000256" key="43">
    <source>
        <dbReference type="ARBA" id="ARBA00070057"/>
    </source>
</evidence>
<dbReference type="InterPro" id="IPR002195">
    <property type="entry name" value="Dihydroorotase_CS"/>
</dbReference>
<evidence type="ECO:0000256" key="23">
    <source>
        <dbReference type="ARBA" id="ARBA00022842"/>
    </source>
</evidence>
<keyword evidence="20" id="KW-0378">Hydrolase</keyword>
<dbReference type="SUPFAM" id="SSF51338">
    <property type="entry name" value="Composite domain of metallo-dependent hydrolases"/>
    <property type="match status" value="1"/>
</dbReference>
<evidence type="ECO:0000256" key="21">
    <source>
        <dbReference type="ARBA" id="ARBA00022833"/>
    </source>
</evidence>
<dbReference type="InterPro" id="IPR006274">
    <property type="entry name" value="CarbamoylP_synth_ssu"/>
</dbReference>
<comment type="caution">
    <text evidence="50">The sequence shown here is derived from an EMBL/GenBank/DDBJ whole genome shotgun (WGS) entry which is preliminary data.</text>
</comment>
<dbReference type="InterPro" id="IPR017926">
    <property type="entry name" value="GATASE"/>
</dbReference>
<dbReference type="InterPro" id="IPR005480">
    <property type="entry name" value="CPSase_lsu_oligo"/>
</dbReference>
<keyword evidence="19 45" id="KW-0547">Nucleotide-binding</keyword>
<evidence type="ECO:0000256" key="15">
    <source>
        <dbReference type="ARBA" id="ARBA00022598"/>
    </source>
</evidence>
<dbReference type="InterPro" id="IPR016185">
    <property type="entry name" value="PreATP-grasp_dom_sf"/>
</dbReference>
<evidence type="ECO:0000256" key="37">
    <source>
        <dbReference type="ARBA" id="ARBA00048492"/>
    </source>
</evidence>
<dbReference type="FunFam" id="3.40.50.880:FF:000006">
    <property type="entry name" value="Carbamoyl-phosphate synthase 1, mitochondrial"/>
    <property type="match status" value="1"/>
</dbReference>